<proteinExistence type="predicted"/>
<evidence type="ECO:0000313" key="3">
    <source>
        <dbReference type="Proteomes" id="UP000315540"/>
    </source>
</evidence>
<name>A0A504JPG4_9FLAO</name>
<protein>
    <submittedName>
        <fullName evidence="2">DUF4268 domain-containing protein</fullName>
    </submittedName>
</protein>
<accession>A0A504JPG4</accession>
<gene>
    <name evidence="2" type="ORF">FHK87_00015</name>
</gene>
<organism evidence="2 3">
    <name type="scientific">Aquimarina algicola</name>
    <dbReference type="NCBI Taxonomy" id="2589995"/>
    <lineage>
        <taxon>Bacteria</taxon>
        <taxon>Pseudomonadati</taxon>
        <taxon>Bacteroidota</taxon>
        <taxon>Flavobacteriia</taxon>
        <taxon>Flavobacteriales</taxon>
        <taxon>Flavobacteriaceae</taxon>
        <taxon>Aquimarina</taxon>
    </lineage>
</organism>
<evidence type="ECO:0000313" key="2">
    <source>
        <dbReference type="EMBL" id="TPN88631.1"/>
    </source>
</evidence>
<sequence length="142" mass="17206">MFSKEESKKIRQEFWTSFGKAYPRKWLLYNTKIKDVTLKFTFTTKKTQVSIDIEPQDEIIKAYYYDKFLSLKTILTSEYIPEIIFDDNYELENGKIISRVYTEILGLNIHNKKTWDDAMEFLNESMNKLEIFFKEYEDFIKN</sequence>
<dbReference type="RefSeq" id="WP_140588297.1">
    <property type="nucleotide sequence ID" value="NZ_VFWZ01000001.1"/>
</dbReference>
<dbReference type="Proteomes" id="UP000315540">
    <property type="component" value="Unassembled WGS sequence"/>
</dbReference>
<keyword evidence="3" id="KW-1185">Reference proteome</keyword>
<comment type="caution">
    <text evidence="2">The sequence shown here is derived from an EMBL/GenBank/DDBJ whole genome shotgun (WGS) entry which is preliminary data.</text>
</comment>
<reference evidence="2 3" key="1">
    <citation type="submission" date="2019-06" db="EMBL/GenBank/DDBJ databases">
        <authorList>
            <person name="Meng X."/>
        </authorList>
    </citation>
    <scope>NUCLEOTIDE SEQUENCE [LARGE SCALE GENOMIC DNA]</scope>
    <source>
        <strain evidence="2 3">M625</strain>
    </source>
</reference>
<dbReference type="Pfam" id="PF14088">
    <property type="entry name" value="DUF4268"/>
    <property type="match status" value="1"/>
</dbReference>
<dbReference type="EMBL" id="VFWZ01000001">
    <property type="protein sequence ID" value="TPN88631.1"/>
    <property type="molecule type" value="Genomic_DNA"/>
</dbReference>
<dbReference type="InterPro" id="IPR025364">
    <property type="entry name" value="DUF4268"/>
</dbReference>
<dbReference type="OrthoDB" id="1467516at2"/>
<dbReference type="AlphaFoldDB" id="A0A504JPG4"/>
<feature type="domain" description="DUF4268" evidence="1">
    <location>
        <begin position="10"/>
        <end position="136"/>
    </location>
</feature>
<evidence type="ECO:0000259" key="1">
    <source>
        <dbReference type="Pfam" id="PF14088"/>
    </source>
</evidence>